<keyword evidence="2" id="KW-1185">Reference proteome</keyword>
<accession>K3YF61</accession>
<evidence type="ECO:0000313" key="1">
    <source>
        <dbReference type="EnsemblPlants" id="KQK96173"/>
    </source>
</evidence>
<dbReference type="Proteomes" id="UP000004995">
    <property type="component" value="Unassembled WGS sequence"/>
</dbReference>
<organism evidence="1 2">
    <name type="scientific">Setaria italica</name>
    <name type="common">Foxtail millet</name>
    <name type="synonym">Panicum italicum</name>
    <dbReference type="NCBI Taxonomy" id="4555"/>
    <lineage>
        <taxon>Eukaryota</taxon>
        <taxon>Viridiplantae</taxon>
        <taxon>Streptophyta</taxon>
        <taxon>Embryophyta</taxon>
        <taxon>Tracheophyta</taxon>
        <taxon>Spermatophyta</taxon>
        <taxon>Magnoliopsida</taxon>
        <taxon>Liliopsida</taxon>
        <taxon>Poales</taxon>
        <taxon>Poaceae</taxon>
        <taxon>PACMAD clade</taxon>
        <taxon>Panicoideae</taxon>
        <taxon>Panicodae</taxon>
        <taxon>Paniceae</taxon>
        <taxon>Cenchrinae</taxon>
        <taxon>Setaria</taxon>
    </lineage>
</organism>
<protein>
    <submittedName>
        <fullName evidence="1">Uncharacterized protein</fullName>
    </submittedName>
</protein>
<evidence type="ECO:0000313" key="2">
    <source>
        <dbReference type="Proteomes" id="UP000004995"/>
    </source>
</evidence>
<reference evidence="1" key="2">
    <citation type="submission" date="2018-08" db="UniProtKB">
        <authorList>
            <consortium name="EnsemblPlants"/>
        </authorList>
    </citation>
    <scope>IDENTIFICATION</scope>
    <source>
        <strain evidence="1">Yugu1</strain>
    </source>
</reference>
<dbReference type="EMBL" id="AGNK02004047">
    <property type="status" value="NOT_ANNOTATED_CDS"/>
    <property type="molecule type" value="Genomic_DNA"/>
</dbReference>
<sequence length="29" mass="3319">MPIMQDNLQAPCLMFHNSQVICVFVGIIR</sequence>
<dbReference type="HOGENOM" id="CLU_3411218_0_0_1"/>
<dbReference type="EnsemblPlants" id="KQK96173">
    <property type="protein sequence ID" value="KQK96173"/>
    <property type="gene ID" value="SETIT_012878mg"/>
</dbReference>
<name>K3YF61_SETIT</name>
<dbReference type="InParanoid" id="K3YF61"/>
<proteinExistence type="predicted"/>
<reference evidence="2" key="1">
    <citation type="journal article" date="2012" name="Nat. Biotechnol.">
        <title>Reference genome sequence of the model plant Setaria.</title>
        <authorList>
            <person name="Bennetzen J.L."/>
            <person name="Schmutz J."/>
            <person name="Wang H."/>
            <person name="Percifield R."/>
            <person name="Hawkins J."/>
            <person name="Pontaroli A.C."/>
            <person name="Estep M."/>
            <person name="Feng L."/>
            <person name="Vaughn J.N."/>
            <person name="Grimwood J."/>
            <person name="Jenkins J."/>
            <person name="Barry K."/>
            <person name="Lindquist E."/>
            <person name="Hellsten U."/>
            <person name="Deshpande S."/>
            <person name="Wang X."/>
            <person name="Wu X."/>
            <person name="Mitros T."/>
            <person name="Triplett J."/>
            <person name="Yang X."/>
            <person name="Ye C.Y."/>
            <person name="Mauro-Herrera M."/>
            <person name="Wang L."/>
            <person name="Li P."/>
            <person name="Sharma M."/>
            <person name="Sharma R."/>
            <person name="Ronald P.C."/>
            <person name="Panaud O."/>
            <person name="Kellogg E.A."/>
            <person name="Brutnell T.P."/>
            <person name="Doust A.N."/>
            <person name="Tuskan G.A."/>
            <person name="Rokhsar D."/>
            <person name="Devos K.M."/>
        </authorList>
    </citation>
    <scope>NUCLEOTIDE SEQUENCE [LARGE SCALE GENOMIC DNA]</scope>
    <source>
        <strain evidence="2">cv. Yugu1</strain>
    </source>
</reference>
<dbReference type="AlphaFoldDB" id="K3YF61"/>
<dbReference type="Gramene" id="KQK96173">
    <property type="protein sequence ID" value="KQK96173"/>
    <property type="gene ID" value="SETIT_012878mg"/>
</dbReference>